<dbReference type="SUPFAM" id="SSF52172">
    <property type="entry name" value="CheY-like"/>
    <property type="match status" value="1"/>
</dbReference>
<evidence type="ECO:0000256" key="5">
    <source>
        <dbReference type="ARBA" id="ARBA00023125"/>
    </source>
</evidence>
<protein>
    <recommendedName>
        <fullName evidence="1">Stage 0 sporulation protein A homolog</fullName>
    </recommendedName>
</protein>
<evidence type="ECO:0000313" key="13">
    <source>
        <dbReference type="Proteomes" id="UP000823611"/>
    </source>
</evidence>
<evidence type="ECO:0000256" key="1">
    <source>
        <dbReference type="ARBA" id="ARBA00018672"/>
    </source>
</evidence>
<accession>A0A9D9DWI4</accession>
<dbReference type="SUPFAM" id="SSF46894">
    <property type="entry name" value="C-terminal effector domain of the bipartite response regulators"/>
    <property type="match status" value="1"/>
</dbReference>
<dbReference type="AlphaFoldDB" id="A0A9D9DWI4"/>
<dbReference type="InterPro" id="IPR039420">
    <property type="entry name" value="WalR-like"/>
</dbReference>
<proteinExistence type="predicted"/>
<dbReference type="Gene3D" id="3.40.50.2300">
    <property type="match status" value="1"/>
</dbReference>
<organism evidence="12 13">
    <name type="scientific">Candidatus Fimicola merdigallinarum</name>
    <dbReference type="NCBI Taxonomy" id="2840819"/>
    <lineage>
        <taxon>Bacteria</taxon>
        <taxon>Bacillati</taxon>
        <taxon>Bacillota</taxon>
        <taxon>Clostridia</taxon>
        <taxon>Lachnospirales</taxon>
        <taxon>Lachnospiraceae</taxon>
        <taxon>Lachnospiraceae incertae sedis</taxon>
        <taxon>Candidatus Fimicola</taxon>
    </lineage>
</organism>
<dbReference type="InterPro" id="IPR001867">
    <property type="entry name" value="OmpR/PhoB-type_DNA-bd"/>
</dbReference>
<evidence type="ECO:0000256" key="9">
    <source>
        <dbReference type="PROSITE-ProRule" id="PRU01091"/>
    </source>
</evidence>
<evidence type="ECO:0000259" key="11">
    <source>
        <dbReference type="PROSITE" id="PS51755"/>
    </source>
</evidence>
<feature type="DNA-binding region" description="OmpR/PhoB-type" evidence="9">
    <location>
        <begin position="130"/>
        <end position="228"/>
    </location>
</feature>
<dbReference type="FunFam" id="1.10.10.10:FF:000005">
    <property type="entry name" value="Two-component system response regulator"/>
    <property type="match status" value="1"/>
</dbReference>
<keyword evidence="5 9" id="KW-0238">DNA-binding</keyword>
<reference evidence="12" key="1">
    <citation type="submission" date="2020-10" db="EMBL/GenBank/DDBJ databases">
        <authorList>
            <person name="Gilroy R."/>
        </authorList>
    </citation>
    <scope>NUCLEOTIDE SEQUENCE</scope>
    <source>
        <strain evidence="12">F6-4510</strain>
    </source>
</reference>
<dbReference type="PROSITE" id="PS51755">
    <property type="entry name" value="OMPR_PHOB"/>
    <property type="match status" value="1"/>
</dbReference>
<evidence type="ECO:0000313" key="12">
    <source>
        <dbReference type="EMBL" id="MBO8434280.1"/>
    </source>
</evidence>
<evidence type="ECO:0000256" key="3">
    <source>
        <dbReference type="ARBA" id="ARBA00023012"/>
    </source>
</evidence>
<dbReference type="PANTHER" id="PTHR48111">
    <property type="entry name" value="REGULATOR OF RPOS"/>
    <property type="match status" value="1"/>
</dbReference>
<evidence type="ECO:0000259" key="10">
    <source>
        <dbReference type="PROSITE" id="PS50110"/>
    </source>
</evidence>
<dbReference type="InterPro" id="IPR001789">
    <property type="entry name" value="Sig_transdc_resp-reg_receiver"/>
</dbReference>
<keyword evidence="2 8" id="KW-0597">Phosphoprotein</keyword>
<evidence type="ECO:0000256" key="6">
    <source>
        <dbReference type="ARBA" id="ARBA00023163"/>
    </source>
</evidence>
<dbReference type="FunFam" id="3.40.50.2300:FF:000001">
    <property type="entry name" value="DNA-binding response regulator PhoB"/>
    <property type="match status" value="1"/>
</dbReference>
<comment type="function">
    <text evidence="7">May play the central regulatory role in sporulation. It may be an element of the effector pathway responsible for the activation of sporulation genes in response to nutritional stress. Spo0A may act in concert with spo0H (a sigma factor) to control the expression of some genes that are critical to the sporulation process.</text>
</comment>
<dbReference type="GO" id="GO:0005829">
    <property type="term" value="C:cytosol"/>
    <property type="evidence" value="ECO:0007669"/>
    <property type="project" value="TreeGrafter"/>
</dbReference>
<evidence type="ECO:0000256" key="8">
    <source>
        <dbReference type="PROSITE-ProRule" id="PRU00169"/>
    </source>
</evidence>
<dbReference type="Pfam" id="PF00486">
    <property type="entry name" value="Trans_reg_C"/>
    <property type="match status" value="1"/>
</dbReference>
<dbReference type="SMART" id="SM00448">
    <property type="entry name" value="REC"/>
    <property type="match status" value="1"/>
</dbReference>
<keyword evidence="6" id="KW-0804">Transcription</keyword>
<dbReference type="CDD" id="cd00383">
    <property type="entry name" value="trans_reg_C"/>
    <property type="match status" value="1"/>
</dbReference>
<dbReference type="InterPro" id="IPR016032">
    <property type="entry name" value="Sig_transdc_resp-reg_C-effctor"/>
</dbReference>
<evidence type="ECO:0000256" key="2">
    <source>
        <dbReference type="ARBA" id="ARBA00022553"/>
    </source>
</evidence>
<dbReference type="InterPro" id="IPR036388">
    <property type="entry name" value="WH-like_DNA-bd_sf"/>
</dbReference>
<evidence type="ECO:0000256" key="4">
    <source>
        <dbReference type="ARBA" id="ARBA00023015"/>
    </source>
</evidence>
<dbReference type="Proteomes" id="UP000823611">
    <property type="component" value="Unassembled WGS sequence"/>
</dbReference>
<dbReference type="InterPro" id="IPR011006">
    <property type="entry name" value="CheY-like_superfamily"/>
</dbReference>
<dbReference type="PANTHER" id="PTHR48111:SF22">
    <property type="entry name" value="REGULATOR OF RPOS"/>
    <property type="match status" value="1"/>
</dbReference>
<sequence length="231" mass="26650">MGNIRVLIIEDEVKLARFLELELKYEGYSVTVSHNGREGLNTFLSEKFDLVLLDLMLPELNGIEVCRRIRKVSDTPIIMLTAKDEVMDKVSGLDSGADDYMTKPFAIEELLARMRVAIKHSTKKTVEQSKNILTLKNITVDTDKRLVKVSGDVIELTKKEYELLVYLIKNKNIVISREQILNAVWGYSYMGETNVVDVYVRYLRSKLDDVYNEKYIHTIRGVGYFVKDEEE</sequence>
<name>A0A9D9DWI4_9FIRM</name>
<keyword evidence="3" id="KW-0902">Two-component regulatory system</keyword>
<dbReference type="GO" id="GO:0032993">
    <property type="term" value="C:protein-DNA complex"/>
    <property type="evidence" value="ECO:0007669"/>
    <property type="project" value="TreeGrafter"/>
</dbReference>
<dbReference type="PROSITE" id="PS50110">
    <property type="entry name" value="RESPONSE_REGULATORY"/>
    <property type="match status" value="1"/>
</dbReference>
<feature type="modified residue" description="4-aspartylphosphate" evidence="8">
    <location>
        <position position="54"/>
    </location>
</feature>
<dbReference type="GO" id="GO:0000976">
    <property type="term" value="F:transcription cis-regulatory region binding"/>
    <property type="evidence" value="ECO:0007669"/>
    <property type="project" value="TreeGrafter"/>
</dbReference>
<feature type="domain" description="Response regulatory" evidence="10">
    <location>
        <begin position="5"/>
        <end position="118"/>
    </location>
</feature>
<comment type="caution">
    <text evidence="12">The sequence shown here is derived from an EMBL/GenBank/DDBJ whole genome shotgun (WGS) entry which is preliminary data.</text>
</comment>
<feature type="domain" description="OmpR/PhoB-type" evidence="11">
    <location>
        <begin position="130"/>
        <end position="228"/>
    </location>
</feature>
<keyword evidence="4" id="KW-0805">Transcription regulation</keyword>
<dbReference type="CDD" id="cd17574">
    <property type="entry name" value="REC_OmpR"/>
    <property type="match status" value="1"/>
</dbReference>
<dbReference type="EMBL" id="JADIMX010000058">
    <property type="protein sequence ID" value="MBO8434280.1"/>
    <property type="molecule type" value="Genomic_DNA"/>
</dbReference>
<dbReference type="Gene3D" id="1.10.10.10">
    <property type="entry name" value="Winged helix-like DNA-binding domain superfamily/Winged helix DNA-binding domain"/>
    <property type="match status" value="1"/>
</dbReference>
<dbReference type="GO" id="GO:0006355">
    <property type="term" value="P:regulation of DNA-templated transcription"/>
    <property type="evidence" value="ECO:0007669"/>
    <property type="project" value="InterPro"/>
</dbReference>
<dbReference type="Gene3D" id="6.10.250.690">
    <property type="match status" value="1"/>
</dbReference>
<dbReference type="Pfam" id="PF00072">
    <property type="entry name" value="Response_reg"/>
    <property type="match status" value="1"/>
</dbReference>
<dbReference type="GO" id="GO:0000156">
    <property type="term" value="F:phosphorelay response regulator activity"/>
    <property type="evidence" value="ECO:0007669"/>
    <property type="project" value="TreeGrafter"/>
</dbReference>
<evidence type="ECO:0000256" key="7">
    <source>
        <dbReference type="ARBA" id="ARBA00024867"/>
    </source>
</evidence>
<gene>
    <name evidence="12" type="ORF">IAC55_03025</name>
</gene>
<reference evidence="12" key="2">
    <citation type="journal article" date="2021" name="PeerJ">
        <title>Extensive microbial diversity within the chicken gut microbiome revealed by metagenomics and culture.</title>
        <authorList>
            <person name="Gilroy R."/>
            <person name="Ravi A."/>
            <person name="Getino M."/>
            <person name="Pursley I."/>
            <person name="Horton D.L."/>
            <person name="Alikhan N.F."/>
            <person name="Baker D."/>
            <person name="Gharbi K."/>
            <person name="Hall N."/>
            <person name="Watson M."/>
            <person name="Adriaenssens E.M."/>
            <person name="Foster-Nyarko E."/>
            <person name="Jarju S."/>
            <person name="Secka A."/>
            <person name="Antonio M."/>
            <person name="Oren A."/>
            <person name="Chaudhuri R.R."/>
            <person name="La Ragione R."/>
            <person name="Hildebrand F."/>
            <person name="Pallen M.J."/>
        </authorList>
    </citation>
    <scope>NUCLEOTIDE SEQUENCE</scope>
    <source>
        <strain evidence="12">F6-4510</strain>
    </source>
</reference>
<dbReference type="SMART" id="SM00862">
    <property type="entry name" value="Trans_reg_C"/>
    <property type="match status" value="1"/>
</dbReference>